<keyword evidence="2" id="KW-1185">Reference proteome</keyword>
<reference evidence="2" key="1">
    <citation type="journal article" date="2014" name="Proc. Natl. Acad. Sci. U.S.A.">
        <title>Extensive sampling of basidiomycete genomes demonstrates inadequacy of the white-rot/brown-rot paradigm for wood decay fungi.</title>
        <authorList>
            <person name="Riley R."/>
            <person name="Salamov A.A."/>
            <person name="Brown D.W."/>
            <person name="Nagy L.G."/>
            <person name="Floudas D."/>
            <person name="Held B.W."/>
            <person name="Levasseur A."/>
            <person name="Lombard V."/>
            <person name="Morin E."/>
            <person name="Otillar R."/>
            <person name="Lindquist E.A."/>
            <person name="Sun H."/>
            <person name="LaButti K.M."/>
            <person name="Schmutz J."/>
            <person name="Jabbour D."/>
            <person name="Luo H."/>
            <person name="Baker S.E."/>
            <person name="Pisabarro A.G."/>
            <person name="Walton J.D."/>
            <person name="Blanchette R.A."/>
            <person name="Henrissat B."/>
            <person name="Martin F."/>
            <person name="Cullen D."/>
            <person name="Hibbett D.S."/>
            <person name="Grigoriev I.V."/>
        </authorList>
    </citation>
    <scope>NUCLEOTIDE SEQUENCE [LARGE SCALE GENOMIC DNA]</scope>
    <source>
        <strain evidence="2">CBS 339.88</strain>
    </source>
</reference>
<gene>
    <name evidence="1" type="ORF">GALMADRAFT_1140363</name>
</gene>
<dbReference type="Proteomes" id="UP000027222">
    <property type="component" value="Unassembled WGS sequence"/>
</dbReference>
<evidence type="ECO:0000313" key="1">
    <source>
        <dbReference type="EMBL" id="KDR66766.1"/>
    </source>
</evidence>
<accession>A0A067S7H1</accession>
<dbReference type="EMBL" id="KL142420">
    <property type="protein sequence ID" value="KDR66766.1"/>
    <property type="molecule type" value="Genomic_DNA"/>
</dbReference>
<proteinExistence type="predicted"/>
<dbReference type="AlphaFoldDB" id="A0A067S7H1"/>
<dbReference type="HOGENOM" id="CLU_2346842_0_0_1"/>
<organism evidence="1 2">
    <name type="scientific">Galerina marginata (strain CBS 339.88)</name>
    <dbReference type="NCBI Taxonomy" id="685588"/>
    <lineage>
        <taxon>Eukaryota</taxon>
        <taxon>Fungi</taxon>
        <taxon>Dikarya</taxon>
        <taxon>Basidiomycota</taxon>
        <taxon>Agaricomycotina</taxon>
        <taxon>Agaricomycetes</taxon>
        <taxon>Agaricomycetidae</taxon>
        <taxon>Agaricales</taxon>
        <taxon>Agaricineae</taxon>
        <taxon>Strophariaceae</taxon>
        <taxon>Galerina</taxon>
    </lineage>
</organism>
<sequence length="97" mass="10354">MHSRGRGLLLEKPIRATAPGVDLRGGTCRCGYGVNETRCVRPAIRQREAAKSAGPGLEAFLGQCAVKKEGKVRVDDDMLCETVEAGQGGRRWSQAAA</sequence>
<evidence type="ECO:0000313" key="2">
    <source>
        <dbReference type="Proteomes" id="UP000027222"/>
    </source>
</evidence>
<protein>
    <submittedName>
        <fullName evidence="1">Uncharacterized protein</fullName>
    </submittedName>
</protein>
<name>A0A067S7H1_GALM3</name>